<feature type="region of interest" description="Disordered" evidence="1">
    <location>
        <begin position="84"/>
        <end position="104"/>
    </location>
</feature>
<organism evidence="3 4">
    <name type="scientific">Helicobacter fennelliae</name>
    <dbReference type="NCBI Taxonomy" id="215"/>
    <lineage>
        <taxon>Bacteria</taxon>
        <taxon>Pseudomonadati</taxon>
        <taxon>Campylobacterota</taxon>
        <taxon>Epsilonproteobacteria</taxon>
        <taxon>Campylobacterales</taxon>
        <taxon>Helicobacteraceae</taxon>
        <taxon>Helicobacter</taxon>
    </lineage>
</organism>
<evidence type="ECO:0000256" key="1">
    <source>
        <dbReference type="SAM" id="MobiDB-lite"/>
    </source>
</evidence>
<sequence>MDRNQQALIISGIVAFLIYFLLLFVLLSNKALLSKTKYIPKTNTSLDHSIAIDIGSFPDEDESSKNGGTPLEGLGIKDIFSSIPDDTQSQQPQNSDNRSIKAKNTKNKINQAQIKALQEELQHINSNLKNIQKHTIDISPTSSVSELTKGEYDEWFAKIYDIIYKNWNIVFYQNAQVKVLLHISSNGFFDYQIIEASKYEDFNQNILALLESLKKQPFPPSPNQKAINIEVNLINEGIK</sequence>
<dbReference type="SUPFAM" id="SSF74653">
    <property type="entry name" value="TolA/TonB C-terminal domain"/>
    <property type="match status" value="1"/>
</dbReference>
<accession>A0A2X3BRR5</accession>
<keyword evidence="2" id="KW-1133">Transmembrane helix</keyword>
<evidence type="ECO:0000313" key="4">
    <source>
        <dbReference type="Proteomes" id="UP000250166"/>
    </source>
</evidence>
<dbReference type="EMBL" id="UAWL01000006">
    <property type="protein sequence ID" value="SQB98825.1"/>
    <property type="molecule type" value="Genomic_DNA"/>
</dbReference>
<keyword evidence="2" id="KW-0472">Membrane</keyword>
<feature type="transmembrane region" description="Helical" evidence="2">
    <location>
        <begin position="6"/>
        <end position="27"/>
    </location>
</feature>
<protein>
    <submittedName>
        <fullName evidence="3">Periplasmic protein TonB</fullName>
    </submittedName>
</protein>
<reference evidence="3 4" key="1">
    <citation type="submission" date="2018-06" db="EMBL/GenBank/DDBJ databases">
        <authorList>
            <consortium name="Pathogen Informatics"/>
            <person name="Doyle S."/>
        </authorList>
    </citation>
    <scope>NUCLEOTIDE SEQUENCE [LARGE SCALE GENOMIC DNA]</scope>
    <source>
        <strain evidence="3 4">NCTC13102</strain>
    </source>
</reference>
<feature type="compositionally biased region" description="Polar residues" evidence="1">
    <location>
        <begin position="84"/>
        <end position="97"/>
    </location>
</feature>
<proteinExistence type="predicted"/>
<dbReference type="AlphaFoldDB" id="A0A2X3BRR5"/>
<dbReference type="RefSeq" id="WP_023947095.1">
    <property type="nucleotide sequence ID" value="NZ_JAERIV010000007.1"/>
</dbReference>
<gene>
    <name evidence="3" type="ORF">NCTC13102_01292</name>
</gene>
<name>A0A2X3BRR5_9HELI</name>
<keyword evidence="2" id="KW-0812">Transmembrane</keyword>
<dbReference type="Proteomes" id="UP000250166">
    <property type="component" value="Unassembled WGS sequence"/>
</dbReference>
<evidence type="ECO:0000313" key="3">
    <source>
        <dbReference type="EMBL" id="SQB98825.1"/>
    </source>
</evidence>
<evidence type="ECO:0000256" key="2">
    <source>
        <dbReference type="SAM" id="Phobius"/>
    </source>
</evidence>
<dbReference type="Pfam" id="PF13103">
    <property type="entry name" value="TonB_2"/>
    <property type="match status" value="1"/>
</dbReference>